<dbReference type="EMBL" id="LNVX01000639">
    <property type="protein sequence ID" value="OEG69599.1"/>
    <property type="molecule type" value="Genomic_DNA"/>
</dbReference>
<dbReference type="AlphaFoldDB" id="A0A1E5IGH0"/>
<comment type="caution">
    <text evidence="2">The sequence shown here is derived from an EMBL/GenBank/DDBJ whole genome shotgun (WGS) entry which is preliminary data.</text>
</comment>
<evidence type="ECO:0000313" key="2">
    <source>
        <dbReference type="EMBL" id="OEG69599.1"/>
    </source>
</evidence>
<dbReference type="Proteomes" id="UP000095237">
    <property type="component" value="Unassembled WGS sequence"/>
</dbReference>
<feature type="coiled-coil region" evidence="1">
    <location>
        <begin position="33"/>
        <end position="60"/>
    </location>
</feature>
<protein>
    <submittedName>
        <fullName evidence="2">Uncharacterized protein</fullName>
    </submittedName>
</protein>
<evidence type="ECO:0000313" key="3">
    <source>
        <dbReference type="Proteomes" id="UP000095237"/>
    </source>
</evidence>
<sequence length="104" mass="11899">MHTIIIKTNQHIMGLRKEKDASTNAKRQALATVTKLRQGIAEQTNQIKGLNQQKAGLLEIMNSFFKPFPAFHIFPIYRNIIRNESTAPQLAIKWDGINKVKIEE</sequence>
<organism evidence="2 3">
    <name type="scientific">Endomicrobium trichonymphae</name>
    <dbReference type="NCBI Taxonomy" id="1408204"/>
    <lineage>
        <taxon>Bacteria</taxon>
        <taxon>Pseudomonadati</taxon>
        <taxon>Elusimicrobiota</taxon>
        <taxon>Endomicrobiia</taxon>
        <taxon>Endomicrobiales</taxon>
        <taxon>Endomicrobiaceae</taxon>
        <taxon>Candidatus Endomicrobiellum</taxon>
    </lineage>
</organism>
<name>A0A1E5IGH0_ENDTX</name>
<keyword evidence="1" id="KW-0175">Coiled coil</keyword>
<gene>
    <name evidence="2" type="ORF">ATZ36_08575</name>
</gene>
<accession>A0A1E5IGH0</accession>
<keyword evidence="3" id="KW-1185">Reference proteome</keyword>
<evidence type="ECO:0000256" key="1">
    <source>
        <dbReference type="SAM" id="Coils"/>
    </source>
</evidence>
<reference evidence="2 3" key="1">
    <citation type="submission" date="2015-11" db="EMBL/GenBank/DDBJ databases">
        <title>Evidence for parallel genomic evolution in an endosymbiosis of termite gut flagellates.</title>
        <authorList>
            <person name="Zheng H."/>
        </authorList>
    </citation>
    <scope>NUCLEOTIDE SEQUENCE [LARGE SCALE GENOMIC DNA]</scope>
    <source>
        <strain evidence="2 3">CET450</strain>
    </source>
</reference>
<proteinExistence type="predicted"/>